<dbReference type="GO" id="GO:0003677">
    <property type="term" value="F:DNA binding"/>
    <property type="evidence" value="ECO:0007669"/>
    <property type="project" value="UniProtKB-KW"/>
</dbReference>
<dbReference type="Pfam" id="PF00385">
    <property type="entry name" value="Chromo"/>
    <property type="match status" value="1"/>
</dbReference>
<keyword evidence="2" id="KW-0677">Repeat</keyword>
<dbReference type="PANTHER" id="PTHR45623">
    <property type="entry name" value="CHROMODOMAIN-HELICASE-DNA-BINDING PROTEIN 3-RELATED-RELATED"/>
    <property type="match status" value="1"/>
</dbReference>
<dbReference type="GO" id="GO:0042393">
    <property type="term" value="F:histone binding"/>
    <property type="evidence" value="ECO:0007669"/>
    <property type="project" value="TreeGrafter"/>
</dbReference>
<dbReference type="PROSITE" id="PS50013">
    <property type="entry name" value="CHROMO_2"/>
    <property type="match status" value="1"/>
</dbReference>
<comment type="subcellular location">
    <subcellularLocation>
        <location evidence="1">Nucleus</location>
    </subcellularLocation>
</comment>
<dbReference type="Pfam" id="PF00271">
    <property type="entry name" value="Helicase_C"/>
    <property type="match status" value="1"/>
</dbReference>
<dbReference type="AlphaFoldDB" id="A0A3M7T097"/>
<dbReference type="InterPro" id="IPR027417">
    <property type="entry name" value="P-loop_NTPase"/>
</dbReference>
<dbReference type="GO" id="GO:0004386">
    <property type="term" value="F:helicase activity"/>
    <property type="evidence" value="ECO:0007669"/>
    <property type="project" value="UniProtKB-KW"/>
</dbReference>
<evidence type="ECO:0000256" key="3">
    <source>
        <dbReference type="ARBA" id="ARBA00022741"/>
    </source>
</evidence>
<dbReference type="GO" id="GO:0140658">
    <property type="term" value="F:ATP-dependent chromatin remodeler activity"/>
    <property type="evidence" value="ECO:0007669"/>
    <property type="project" value="TreeGrafter"/>
</dbReference>
<feature type="region of interest" description="Disordered" evidence="7">
    <location>
        <begin position="19"/>
        <end position="327"/>
    </location>
</feature>
<feature type="compositionally biased region" description="Basic and acidic residues" evidence="7">
    <location>
        <begin position="97"/>
        <end position="119"/>
    </location>
</feature>
<feature type="non-terminal residue" evidence="11">
    <location>
        <position position="1070"/>
    </location>
</feature>
<dbReference type="InterPro" id="IPR001650">
    <property type="entry name" value="Helicase_C-like"/>
</dbReference>
<dbReference type="InterPro" id="IPR000330">
    <property type="entry name" value="SNF2_N"/>
</dbReference>
<sequence>FNQSQFNIKPQPAVAPVFAPILPKPDASSAQNGAENAAAQSPKKVRAIKPKVEEESVSASTQSKIDATIDDFMKKYKMKDLSASESEPADDDDDNDDDKKDSDFDASDSKDDEGRVEHPKKSRSKKKKEQGDAQVDATRKKRKYTRKKIKNLPQNESTQDTTATVETVQPDYYGGGGDDEKKSRKKDSSFVVSAASRARRKSAFVKLMQKNKRKKRKKTSSDEEAESDDSDGFELSPAVVSRAKREEINSQEDTTNGAAGDEVQSDETTAKLLQAGEKRRSTRCVKRQKYSDTAIKDEDLLLPAPPPSNDDQVAESSQKKGNIEFATSDTLVVDKILGIRLFKRKTRRRIEKTSNETGEKAQGEREPVESGDDKMELSEAAVAAATVATAGEENKENLEESKSEERSEKKENDDQEELEEEASEYETDGELEVEEFYVKYKNLSYLHCEWRSRDELFYSDKRIDQKIKRFRVKKQQSQVYDWDDPDTNNSHNGYNNDYDELFNPDYVIIDRILDEYEADDLQKPGNRLKYFLVKWKALAYDESSWELESDIKNVKKIERFRQINTMVADIHLKHVCKPKVDRWNKLSQSRIYKNDNRIREYQLEGINWLIFCWLNGRNCILADEMGLGKTVQSITFLQEVAYYGITGPSLILVPLSTIGNWIREFETWTDFNVIVYHGSTISRQMIQDYEFYFKEADGSKSKKIVKFNALITTYEVLMSDVPLFCSFKWRNLIIDEAHRLKNKNCKLIEGLRYMDIEHKVLLTGTPLQNNVEELFSLLNFLEPQQFHSSAEFMQEYGELKTDVQVQSLQAVLKPMMLRRLKEDVEKNLKPKEETIVEVELTNTQKKYYRAILERNFQFLTRGASSANVPNLMNTMMELRKCCNHPYLIDGAEDQIIAEYMERYRIENQERASLQAMVQASGKLVLVDKLLPKLKAGGHRVLIFSQMIRVLDILEDYLIQMRFTYERLDGRIRGEARQEAIDRYSKPDSDRFAFLLCTRAGGLGINLTAADTVIIYDSDWNPQNDLQAQARVHRIGQQKSVKIYRLVTRNTYEREMFDRASLKLGLDKAIL</sequence>
<dbReference type="GO" id="GO:0000785">
    <property type="term" value="C:chromatin"/>
    <property type="evidence" value="ECO:0007669"/>
    <property type="project" value="TreeGrafter"/>
</dbReference>
<dbReference type="Proteomes" id="UP000276133">
    <property type="component" value="Unassembled WGS sequence"/>
</dbReference>
<dbReference type="CDD" id="cd18793">
    <property type="entry name" value="SF2_C_SNF"/>
    <property type="match status" value="1"/>
</dbReference>
<feature type="compositionally biased region" description="Acidic residues" evidence="7">
    <location>
        <begin position="222"/>
        <end position="232"/>
    </location>
</feature>
<dbReference type="SMART" id="SM00487">
    <property type="entry name" value="DEXDc"/>
    <property type="match status" value="1"/>
</dbReference>
<gene>
    <name evidence="11" type="ORF">BpHYR1_032867</name>
</gene>
<dbReference type="EMBL" id="REGN01000501">
    <property type="protein sequence ID" value="RNA41456.1"/>
    <property type="molecule type" value="Genomic_DNA"/>
</dbReference>
<dbReference type="Gene3D" id="2.40.50.40">
    <property type="match status" value="2"/>
</dbReference>
<evidence type="ECO:0000259" key="10">
    <source>
        <dbReference type="PROSITE" id="PS51194"/>
    </source>
</evidence>
<dbReference type="InterPro" id="IPR049730">
    <property type="entry name" value="SNF2/RAD54-like_C"/>
</dbReference>
<dbReference type="Gene3D" id="3.40.50.10810">
    <property type="entry name" value="Tandem AAA-ATPase domain"/>
    <property type="match status" value="1"/>
</dbReference>
<dbReference type="FunFam" id="3.40.50.300:FF:000015">
    <property type="entry name" value="chromodomain-helicase-DNA-binding protein 9 isoform X1"/>
    <property type="match status" value="1"/>
</dbReference>
<dbReference type="GO" id="GO:0010468">
    <property type="term" value="P:regulation of gene expression"/>
    <property type="evidence" value="ECO:0007669"/>
    <property type="project" value="TreeGrafter"/>
</dbReference>
<keyword evidence="12" id="KW-1185">Reference proteome</keyword>
<feature type="compositionally biased region" description="Basic and acidic residues" evidence="7">
    <location>
        <begin position="392"/>
        <end position="412"/>
    </location>
</feature>
<evidence type="ECO:0000256" key="5">
    <source>
        <dbReference type="ARBA" id="ARBA00022840"/>
    </source>
</evidence>
<proteinExistence type="predicted"/>
<dbReference type="Pfam" id="PF00176">
    <property type="entry name" value="SNF2-rel_dom"/>
    <property type="match status" value="1"/>
</dbReference>
<dbReference type="Gene3D" id="3.40.50.300">
    <property type="entry name" value="P-loop containing nucleotide triphosphate hydrolases"/>
    <property type="match status" value="1"/>
</dbReference>
<accession>A0A3M7T097</accession>
<name>A0A3M7T097_BRAPC</name>
<reference evidence="11 12" key="1">
    <citation type="journal article" date="2018" name="Sci. Rep.">
        <title>Genomic signatures of local adaptation to the degree of environmental predictability in rotifers.</title>
        <authorList>
            <person name="Franch-Gras L."/>
            <person name="Hahn C."/>
            <person name="Garcia-Roger E.M."/>
            <person name="Carmona M.J."/>
            <person name="Serra M."/>
            <person name="Gomez A."/>
        </authorList>
    </citation>
    <scope>NUCLEOTIDE SEQUENCE [LARGE SCALE GENOMIC DNA]</scope>
    <source>
        <strain evidence="11">HYR1</strain>
    </source>
</reference>
<evidence type="ECO:0000313" key="12">
    <source>
        <dbReference type="Proteomes" id="UP000276133"/>
    </source>
</evidence>
<evidence type="ECO:0000256" key="7">
    <source>
        <dbReference type="SAM" id="MobiDB-lite"/>
    </source>
</evidence>
<protein>
    <submittedName>
        <fullName evidence="11">Chromodomain-helicase-DNA-binding</fullName>
    </submittedName>
</protein>
<dbReference type="GO" id="GO:0005524">
    <property type="term" value="F:ATP binding"/>
    <property type="evidence" value="ECO:0007669"/>
    <property type="project" value="UniProtKB-KW"/>
</dbReference>
<keyword evidence="4" id="KW-0378">Hydrolase</keyword>
<keyword evidence="5" id="KW-0067">ATP-binding</keyword>
<keyword evidence="11" id="KW-0347">Helicase</keyword>
<evidence type="ECO:0000256" key="4">
    <source>
        <dbReference type="ARBA" id="ARBA00022801"/>
    </source>
</evidence>
<feature type="compositionally biased region" description="Basic and acidic residues" evidence="7">
    <location>
        <begin position="178"/>
        <end position="188"/>
    </location>
</feature>
<dbReference type="SUPFAM" id="SSF52540">
    <property type="entry name" value="P-loop containing nucleoside triphosphate hydrolases"/>
    <property type="match status" value="2"/>
</dbReference>
<dbReference type="SUPFAM" id="SSF54160">
    <property type="entry name" value="Chromo domain-like"/>
    <property type="match status" value="2"/>
</dbReference>
<evidence type="ECO:0000256" key="1">
    <source>
        <dbReference type="ARBA" id="ARBA00004123"/>
    </source>
</evidence>
<feature type="region of interest" description="Disordered" evidence="7">
    <location>
        <begin position="387"/>
        <end position="429"/>
    </location>
</feature>
<feature type="compositionally biased region" description="Acidic residues" evidence="7">
    <location>
        <begin position="87"/>
        <end position="96"/>
    </location>
</feature>
<dbReference type="PANTHER" id="PTHR45623:SF11">
    <property type="entry name" value="KISMET, ISOFORM C"/>
    <property type="match status" value="1"/>
</dbReference>
<dbReference type="GO" id="GO:0016887">
    <property type="term" value="F:ATP hydrolysis activity"/>
    <property type="evidence" value="ECO:0007669"/>
    <property type="project" value="TreeGrafter"/>
</dbReference>
<dbReference type="InterPro" id="IPR000953">
    <property type="entry name" value="Chromo/chromo_shadow_dom"/>
</dbReference>
<dbReference type="SMART" id="SM00298">
    <property type="entry name" value="CHROMO"/>
    <property type="match status" value="2"/>
</dbReference>
<feature type="domain" description="Chromo" evidence="8">
    <location>
        <begin position="507"/>
        <end position="562"/>
    </location>
</feature>
<dbReference type="GO" id="GO:0003682">
    <property type="term" value="F:chromatin binding"/>
    <property type="evidence" value="ECO:0007669"/>
    <property type="project" value="TreeGrafter"/>
</dbReference>
<dbReference type="InterPro" id="IPR016197">
    <property type="entry name" value="Chromo-like_dom_sf"/>
</dbReference>
<dbReference type="OrthoDB" id="5857104at2759"/>
<feature type="domain" description="Helicase C-terminal" evidence="10">
    <location>
        <begin position="925"/>
        <end position="1070"/>
    </location>
</feature>
<comment type="caution">
    <text evidence="11">The sequence shown here is derived from an EMBL/GenBank/DDBJ whole genome shotgun (WGS) entry which is preliminary data.</text>
</comment>
<evidence type="ECO:0000259" key="9">
    <source>
        <dbReference type="PROSITE" id="PS51192"/>
    </source>
</evidence>
<keyword evidence="3" id="KW-0547">Nucleotide-binding</keyword>
<dbReference type="CDD" id="cd18668">
    <property type="entry name" value="CD1_tandem_CHD5-9_like"/>
    <property type="match status" value="1"/>
</dbReference>
<dbReference type="FunFam" id="3.40.50.10810:FF:000003">
    <property type="entry name" value="chromodomain-helicase-DNA-binding protein 8 isoform X4"/>
    <property type="match status" value="1"/>
</dbReference>
<keyword evidence="11" id="KW-0238">DNA-binding</keyword>
<evidence type="ECO:0000256" key="6">
    <source>
        <dbReference type="ARBA" id="ARBA00023242"/>
    </source>
</evidence>
<evidence type="ECO:0000313" key="11">
    <source>
        <dbReference type="EMBL" id="RNA41456.1"/>
    </source>
</evidence>
<feature type="compositionally biased region" description="Basic residues" evidence="7">
    <location>
        <begin position="139"/>
        <end position="150"/>
    </location>
</feature>
<dbReference type="InterPro" id="IPR014001">
    <property type="entry name" value="Helicase_ATP-bd"/>
</dbReference>
<feature type="compositionally biased region" description="Basic residues" evidence="7">
    <location>
        <begin position="197"/>
        <end position="218"/>
    </location>
</feature>
<evidence type="ECO:0000256" key="2">
    <source>
        <dbReference type="ARBA" id="ARBA00022737"/>
    </source>
</evidence>
<feature type="compositionally biased region" description="Basic and acidic residues" evidence="7">
    <location>
        <begin position="71"/>
        <end position="82"/>
    </location>
</feature>
<feature type="non-terminal residue" evidence="11">
    <location>
        <position position="1"/>
    </location>
</feature>
<dbReference type="InterPro" id="IPR023780">
    <property type="entry name" value="Chromo_domain"/>
</dbReference>
<dbReference type="InterPro" id="IPR038718">
    <property type="entry name" value="SNF2-like_sf"/>
</dbReference>
<dbReference type="GO" id="GO:0005634">
    <property type="term" value="C:nucleus"/>
    <property type="evidence" value="ECO:0007669"/>
    <property type="project" value="UniProtKB-SubCell"/>
</dbReference>
<dbReference type="PROSITE" id="PS51192">
    <property type="entry name" value="HELICASE_ATP_BIND_1"/>
    <property type="match status" value="1"/>
</dbReference>
<dbReference type="CDD" id="cd17995">
    <property type="entry name" value="DEXHc_CHD6_7_8_9"/>
    <property type="match status" value="1"/>
</dbReference>
<feature type="compositionally biased region" description="Basic and acidic residues" evidence="7">
    <location>
        <begin position="351"/>
        <end position="375"/>
    </location>
</feature>
<dbReference type="PROSITE" id="PS51194">
    <property type="entry name" value="HELICASE_CTER"/>
    <property type="match status" value="1"/>
</dbReference>
<evidence type="ECO:0000259" key="8">
    <source>
        <dbReference type="PROSITE" id="PS50013"/>
    </source>
</evidence>
<dbReference type="STRING" id="10195.A0A3M7T097"/>
<organism evidence="11 12">
    <name type="scientific">Brachionus plicatilis</name>
    <name type="common">Marine rotifer</name>
    <name type="synonym">Brachionus muelleri</name>
    <dbReference type="NCBI Taxonomy" id="10195"/>
    <lineage>
        <taxon>Eukaryota</taxon>
        <taxon>Metazoa</taxon>
        <taxon>Spiralia</taxon>
        <taxon>Gnathifera</taxon>
        <taxon>Rotifera</taxon>
        <taxon>Eurotatoria</taxon>
        <taxon>Monogononta</taxon>
        <taxon>Pseudotrocha</taxon>
        <taxon>Ploima</taxon>
        <taxon>Brachionidae</taxon>
        <taxon>Brachionus</taxon>
    </lineage>
</organism>
<dbReference type="SMART" id="SM00490">
    <property type="entry name" value="HELICc"/>
    <property type="match status" value="1"/>
</dbReference>
<feature type="domain" description="Helicase ATP-binding" evidence="9">
    <location>
        <begin position="610"/>
        <end position="784"/>
    </location>
</feature>
<feature type="region of interest" description="Disordered" evidence="7">
    <location>
        <begin position="350"/>
        <end position="375"/>
    </location>
</feature>
<feature type="compositionally biased region" description="Polar residues" evidence="7">
    <location>
        <begin position="152"/>
        <end position="167"/>
    </location>
</feature>
<feature type="compositionally biased region" description="Acidic residues" evidence="7">
    <location>
        <begin position="413"/>
        <end position="429"/>
    </location>
</feature>
<keyword evidence="6" id="KW-0539">Nucleus</keyword>